<proteinExistence type="predicted"/>
<organism evidence="1 2">
    <name type="scientific">Dactylonectria estremocensis</name>
    <dbReference type="NCBI Taxonomy" id="1079267"/>
    <lineage>
        <taxon>Eukaryota</taxon>
        <taxon>Fungi</taxon>
        <taxon>Dikarya</taxon>
        <taxon>Ascomycota</taxon>
        <taxon>Pezizomycotina</taxon>
        <taxon>Sordariomycetes</taxon>
        <taxon>Hypocreomycetidae</taxon>
        <taxon>Hypocreales</taxon>
        <taxon>Nectriaceae</taxon>
        <taxon>Dactylonectria</taxon>
    </lineage>
</organism>
<keyword evidence="2" id="KW-1185">Reference proteome</keyword>
<name>A0A9P9EVQ1_9HYPO</name>
<dbReference type="EMBL" id="JAGMUU010000009">
    <property type="protein sequence ID" value="KAH7145415.1"/>
    <property type="molecule type" value="Genomic_DNA"/>
</dbReference>
<dbReference type="AlphaFoldDB" id="A0A9P9EVQ1"/>
<evidence type="ECO:0000313" key="1">
    <source>
        <dbReference type="EMBL" id="KAH7145415.1"/>
    </source>
</evidence>
<accession>A0A9P9EVQ1</accession>
<reference evidence="1" key="1">
    <citation type="journal article" date="2021" name="Nat. Commun.">
        <title>Genetic determinants of endophytism in the Arabidopsis root mycobiome.</title>
        <authorList>
            <person name="Mesny F."/>
            <person name="Miyauchi S."/>
            <person name="Thiergart T."/>
            <person name="Pickel B."/>
            <person name="Atanasova L."/>
            <person name="Karlsson M."/>
            <person name="Huettel B."/>
            <person name="Barry K.W."/>
            <person name="Haridas S."/>
            <person name="Chen C."/>
            <person name="Bauer D."/>
            <person name="Andreopoulos W."/>
            <person name="Pangilinan J."/>
            <person name="LaButti K."/>
            <person name="Riley R."/>
            <person name="Lipzen A."/>
            <person name="Clum A."/>
            <person name="Drula E."/>
            <person name="Henrissat B."/>
            <person name="Kohler A."/>
            <person name="Grigoriev I.V."/>
            <person name="Martin F.M."/>
            <person name="Hacquard S."/>
        </authorList>
    </citation>
    <scope>NUCLEOTIDE SEQUENCE</scope>
    <source>
        <strain evidence="1">MPI-CAGE-AT-0021</strain>
    </source>
</reference>
<dbReference type="Proteomes" id="UP000717696">
    <property type="component" value="Unassembled WGS sequence"/>
</dbReference>
<protein>
    <submittedName>
        <fullName evidence="1">Uncharacterized protein</fullName>
    </submittedName>
</protein>
<comment type="caution">
    <text evidence="1">The sequence shown here is derived from an EMBL/GenBank/DDBJ whole genome shotgun (WGS) entry which is preliminary data.</text>
</comment>
<sequence length="283" mass="30803">MRMAGRNWPWRIMTSYLLTPPGRLEKDKALAAACVEIPGTVADKSDKKMLKHCGSGAVWDMALSHVPQRTAAGIIFKSDDGDYSTRIAVMKDMLAFIGAVAVVTSYFSIPTSHDDDNDDDWYNALAQASSFILLLTRVFPGYNRGNWISLSSWSRSWSRDFFWPFTELFTSACTLMVASSCATCGFSGSMTVACCATEPQIVVTAGFIPVKRIMQGERNNCPMYCNPSTLHAAAGIVLLSSAHIRPGVALQPCSWVSGTVCSLGVEIVESLLKSQRYGVNIVG</sequence>
<gene>
    <name evidence="1" type="ORF">B0J13DRAFT_524955</name>
</gene>
<evidence type="ECO:0000313" key="2">
    <source>
        <dbReference type="Proteomes" id="UP000717696"/>
    </source>
</evidence>